<dbReference type="HAMAP" id="MF_00156">
    <property type="entry name" value="PanB"/>
    <property type="match status" value="1"/>
</dbReference>
<evidence type="ECO:0000256" key="5">
    <source>
        <dbReference type="HAMAP-Rule" id="MF_00156"/>
    </source>
</evidence>
<comment type="cofactor">
    <cofactor evidence="5">
        <name>Mg(2+)</name>
        <dbReference type="ChEBI" id="CHEBI:18420"/>
    </cofactor>
    <text evidence="5">Binds 1 Mg(2+) ion per subunit.</text>
</comment>
<dbReference type="PIRSF" id="PIRSF000388">
    <property type="entry name" value="Pantoate_hydroxy_MeTrfase"/>
    <property type="match status" value="1"/>
</dbReference>
<accession>A0ABW5XDH9</accession>
<dbReference type="PANTHER" id="PTHR20881">
    <property type="entry name" value="3-METHYL-2-OXOBUTANOATE HYDROXYMETHYLTRANSFERASE"/>
    <property type="match status" value="1"/>
</dbReference>
<comment type="function">
    <text evidence="5">Catalyzes the reversible reaction in which hydroxymethyl group from 5,10-methylenetetrahydrofolate is transferred onto alpha-ketoisovalerate to form ketopantoate.</text>
</comment>
<keyword evidence="5" id="KW-0963">Cytoplasm</keyword>
<dbReference type="GO" id="GO:0003864">
    <property type="term" value="F:3-methyl-2-oxobutanoate hydroxymethyltransferase activity"/>
    <property type="evidence" value="ECO:0007669"/>
    <property type="project" value="UniProtKB-EC"/>
</dbReference>
<comment type="similarity">
    <text evidence="1 5">Belongs to the PanB family.</text>
</comment>
<dbReference type="EMBL" id="JBHUOP010000001">
    <property type="protein sequence ID" value="MFD2839246.1"/>
    <property type="molecule type" value="Genomic_DNA"/>
</dbReference>
<comment type="pathway">
    <text evidence="5">Cofactor biosynthesis; (R)-pantothenate biosynthesis; (R)-pantoate from 3-methyl-2-oxobutanoate: step 1/2.</text>
</comment>
<dbReference type="RefSeq" id="WP_377464687.1">
    <property type="nucleotide sequence ID" value="NZ_JBHUOP010000001.1"/>
</dbReference>
<dbReference type="InterPro" id="IPR003700">
    <property type="entry name" value="Pantoate_hydroxy_MeTrfase"/>
</dbReference>
<evidence type="ECO:0000256" key="4">
    <source>
        <dbReference type="ARBA" id="ARBA00022679"/>
    </source>
</evidence>
<feature type="binding site" evidence="5">
    <location>
        <position position="56"/>
    </location>
    <ligand>
        <name>Mg(2+)</name>
        <dbReference type="ChEBI" id="CHEBI:18420"/>
    </ligand>
</feature>
<evidence type="ECO:0000256" key="3">
    <source>
        <dbReference type="ARBA" id="ARBA00022655"/>
    </source>
</evidence>
<dbReference type="PANTHER" id="PTHR20881:SF0">
    <property type="entry name" value="3-METHYL-2-OXOBUTANOATE HYDROXYMETHYLTRANSFERASE"/>
    <property type="match status" value="1"/>
</dbReference>
<keyword evidence="3 5" id="KW-0566">Pantothenate biosynthesis</keyword>
<sequence length="277" mass="29532">MTQPANSPQSNRKRFRVQDFARAKEEGRKLTMLTAYDGVTARIFDHAGMDVLLVGDSIGNNMLGHENTIPVTLDEMVVATRSVSRATTYAMVVADLPFGSYEASPRDAFVSAARLLKEGGAHAVKLEGGARIHDHVRLLTESGIPVVGHLGLTPQSENMLGGMRVQGRGDAAAERLCQDALSLQDAGASAIVLEAVPTPVAARVTEILAIPTIGIGAGSQCDGQVLVWTDMAGMNDWSPSFVRTFGEVGKALEDATRAYIAAVRDVSFPDEDHSFAR</sequence>
<feature type="binding site" evidence="5">
    <location>
        <position position="95"/>
    </location>
    <ligand>
        <name>Mg(2+)</name>
        <dbReference type="ChEBI" id="CHEBI:18420"/>
    </ligand>
</feature>
<feature type="binding site" evidence="5">
    <location>
        <begin position="56"/>
        <end position="57"/>
    </location>
    <ligand>
        <name>3-methyl-2-oxobutanoate</name>
        <dbReference type="ChEBI" id="CHEBI:11851"/>
    </ligand>
</feature>
<evidence type="ECO:0000256" key="2">
    <source>
        <dbReference type="ARBA" id="ARBA00011424"/>
    </source>
</evidence>
<dbReference type="NCBIfam" id="NF001452">
    <property type="entry name" value="PRK00311.1"/>
    <property type="match status" value="1"/>
</dbReference>
<feature type="binding site" evidence="5">
    <location>
        <position position="125"/>
    </location>
    <ligand>
        <name>3-methyl-2-oxobutanoate</name>
        <dbReference type="ChEBI" id="CHEBI:11851"/>
    </ligand>
</feature>
<dbReference type="CDD" id="cd06557">
    <property type="entry name" value="KPHMT-like"/>
    <property type="match status" value="1"/>
</dbReference>
<organism evidence="6 7">
    <name type="scientific">Populibacterium corticicola</name>
    <dbReference type="NCBI Taxonomy" id="1812826"/>
    <lineage>
        <taxon>Bacteria</taxon>
        <taxon>Bacillati</taxon>
        <taxon>Actinomycetota</taxon>
        <taxon>Actinomycetes</taxon>
        <taxon>Micrococcales</taxon>
        <taxon>Jonesiaceae</taxon>
        <taxon>Populibacterium</taxon>
    </lineage>
</organism>
<evidence type="ECO:0000313" key="7">
    <source>
        <dbReference type="Proteomes" id="UP001597391"/>
    </source>
</evidence>
<dbReference type="SUPFAM" id="SSF51621">
    <property type="entry name" value="Phosphoenolpyruvate/pyruvate domain"/>
    <property type="match status" value="1"/>
</dbReference>
<proteinExistence type="inferred from homology"/>
<dbReference type="NCBIfam" id="TIGR00222">
    <property type="entry name" value="panB"/>
    <property type="match status" value="1"/>
</dbReference>
<keyword evidence="7" id="KW-1185">Reference proteome</keyword>
<comment type="subunit">
    <text evidence="2 5">Homodecamer; pentamer of dimers.</text>
</comment>
<comment type="caution">
    <text evidence="6">The sequence shown here is derived from an EMBL/GenBank/DDBJ whole genome shotgun (WGS) entry which is preliminary data.</text>
</comment>
<protein>
    <recommendedName>
        <fullName evidence="5">3-methyl-2-oxobutanoate hydroxymethyltransferase</fullName>
        <ecNumber evidence="5">2.1.2.11</ecNumber>
    </recommendedName>
    <alternativeName>
        <fullName evidence="5">Ketopantoate hydroxymethyltransferase</fullName>
        <shortName evidence="5">KPHMT</shortName>
    </alternativeName>
</protein>
<gene>
    <name evidence="5 6" type="primary">panB</name>
    <name evidence="6" type="ORF">ACFSYH_01510</name>
</gene>
<evidence type="ECO:0000313" key="6">
    <source>
        <dbReference type="EMBL" id="MFD2839246.1"/>
    </source>
</evidence>
<dbReference type="InterPro" id="IPR040442">
    <property type="entry name" value="Pyrv_kinase-like_dom_sf"/>
</dbReference>
<dbReference type="Pfam" id="PF02548">
    <property type="entry name" value="Pantoate_transf"/>
    <property type="match status" value="1"/>
</dbReference>
<reference evidence="7" key="1">
    <citation type="journal article" date="2019" name="Int. J. Syst. Evol. Microbiol.">
        <title>The Global Catalogue of Microorganisms (GCM) 10K type strain sequencing project: providing services to taxonomists for standard genome sequencing and annotation.</title>
        <authorList>
            <consortium name="The Broad Institute Genomics Platform"/>
            <consortium name="The Broad Institute Genome Sequencing Center for Infectious Disease"/>
            <person name="Wu L."/>
            <person name="Ma J."/>
        </authorList>
    </citation>
    <scope>NUCLEOTIDE SEQUENCE [LARGE SCALE GENOMIC DNA]</scope>
    <source>
        <strain evidence="7">KCTC 33576</strain>
    </source>
</reference>
<feature type="active site" description="Proton acceptor" evidence="5">
    <location>
        <position position="194"/>
    </location>
</feature>
<keyword evidence="4 5" id="KW-0808">Transferase</keyword>
<feature type="binding site" evidence="5">
    <location>
        <position position="95"/>
    </location>
    <ligand>
        <name>3-methyl-2-oxobutanoate</name>
        <dbReference type="ChEBI" id="CHEBI:11851"/>
    </ligand>
</feature>
<dbReference type="InterPro" id="IPR015813">
    <property type="entry name" value="Pyrv/PenolPyrv_kinase-like_dom"/>
</dbReference>
<keyword evidence="5" id="KW-0460">Magnesium</keyword>
<dbReference type="Gene3D" id="3.20.20.60">
    <property type="entry name" value="Phosphoenolpyruvate-binding domains"/>
    <property type="match status" value="1"/>
</dbReference>
<evidence type="ECO:0000256" key="1">
    <source>
        <dbReference type="ARBA" id="ARBA00008676"/>
    </source>
</evidence>
<dbReference type="EC" id="2.1.2.11" evidence="5"/>
<comment type="subcellular location">
    <subcellularLocation>
        <location evidence="5">Cytoplasm</location>
    </subcellularLocation>
</comment>
<comment type="catalytic activity">
    <reaction evidence="5">
        <text>(6R)-5,10-methylene-5,6,7,8-tetrahydrofolate + 3-methyl-2-oxobutanoate + H2O = 2-dehydropantoate + (6S)-5,6,7,8-tetrahydrofolate</text>
        <dbReference type="Rhea" id="RHEA:11824"/>
        <dbReference type="ChEBI" id="CHEBI:11561"/>
        <dbReference type="ChEBI" id="CHEBI:11851"/>
        <dbReference type="ChEBI" id="CHEBI:15377"/>
        <dbReference type="ChEBI" id="CHEBI:15636"/>
        <dbReference type="ChEBI" id="CHEBI:57453"/>
        <dbReference type="EC" id="2.1.2.11"/>
    </reaction>
</comment>
<name>A0ABW5XDH9_9MICO</name>
<feature type="binding site" evidence="5">
    <location>
        <position position="127"/>
    </location>
    <ligand>
        <name>Mg(2+)</name>
        <dbReference type="ChEBI" id="CHEBI:18420"/>
    </ligand>
</feature>
<dbReference type="Proteomes" id="UP001597391">
    <property type="component" value="Unassembled WGS sequence"/>
</dbReference>
<keyword evidence="5" id="KW-0479">Metal-binding</keyword>